<dbReference type="PROSITE" id="PS50958">
    <property type="entry name" value="SMB_2"/>
    <property type="match status" value="1"/>
</dbReference>
<feature type="non-terminal residue" evidence="9">
    <location>
        <position position="644"/>
    </location>
</feature>
<keyword evidence="2 6" id="KW-0812">Transmembrane</keyword>
<feature type="domain" description="SMB" evidence="8">
    <location>
        <begin position="39"/>
        <end position="85"/>
    </location>
</feature>
<dbReference type="Gene3D" id="1.20.1070.10">
    <property type="entry name" value="Rhodopsin 7-helix transmembrane proteins"/>
    <property type="match status" value="1"/>
</dbReference>
<accession>A0ABN8PGD9</accession>
<feature type="non-terminal residue" evidence="9">
    <location>
        <position position="1"/>
    </location>
</feature>
<dbReference type="InterPro" id="IPR036024">
    <property type="entry name" value="Somatomedin_B-like_dom_sf"/>
</dbReference>
<feature type="transmembrane region" description="Helical" evidence="6">
    <location>
        <begin position="402"/>
        <end position="427"/>
    </location>
</feature>
<evidence type="ECO:0000256" key="6">
    <source>
        <dbReference type="SAM" id="Phobius"/>
    </source>
</evidence>
<feature type="transmembrane region" description="Helical" evidence="6">
    <location>
        <begin position="606"/>
        <end position="627"/>
    </location>
</feature>
<dbReference type="CDD" id="cd13952">
    <property type="entry name" value="7tm_classB"/>
    <property type="match status" value="1"/>
</dbReference>
<evidence type="ECO:0000256" key="4">
    <source>
        <dbReference type="ARBA" id="ARBA00023136"/>
    </source>
</evidence>
<dbReference type="InterPro" id="IPR000832">
    <property type="entry name" value="GPCR_2_secretin-like"/>
</dbReference>
<keyword evidence="10" id="KW-1185">Reference proteome</keyword>
<dbReference type="Pfam" id="PF00002">
    <property type="entry name" value="7tm_2"/>
    <property type="match status" value="1"/>
</dbReference>
<keyword evidence="4 6" id="KW-0472">Membrane</keyword>
<keyword evidence="3 6" id="KW-1133">Transmembrane helix</keyword>
<name>A0ABN8PGD9_9CNID</name>
<dbReference type="Gene3D" id="4.10.410.20">
    <property type="match status" value="1"/>
</dbReference>
<dbReference type="Proteomes" id="UP001159427">
    <property type="component" value="Unassembled WGS sequence"/>
</dbReference>
<evidence type="ECO:0000256" key="3">
    <source>
        <dbReference type="ARBA" id="ARBA00022989"/>
    </source>
</evidence>
<dbReference type="SUPFAM" id="SSF90188">
    <property type="entry name" value="Somatomedin B domain"/>
    <property type="match status" value="1"/>
</dbReference>
<evidence type="ECO:0000313" key="9">
    <source>
        <dbReference type="EMBL" id="CAH3142248.1"/>
    </source>
</evidence>
<evidence type="ECO:0000256" key="2">
    <source>
        <dbReference type="ARBA" id="ARBA00022692"/>
    </source>
</evidence>
<evidence type="ECO:0008006" key="11">
    <source>
        <dbReference type="Google" id="ProtNLM"/>
    </source>
</evidence>
<keyword evidence="5" id="KW-1015">Disulfide bond</keyword>
<dbReference type="InterPro" id="IPR053231">
    <property type="entry name" value="GPCR_LN-TM7"/>
</dbReference>
<dbReference type="PANTHER" id="PTHR45902:SF1">
    <property type="entry name" value="LATROPHILIN RECEPTOR-LIKE PROTEIN A"/>
    <property type="match status" value="1"/>
</dbReference>
<protein>
    <recommendedName>
        <fullName evidence="11">G-protein coupled receptors family 2 profile 2 domain-containing protein</fullName>
    </recommendedName>
</protein>
<sequence length="644" mass="72226">TFLLPGPCQPITANQTTLCTEFHRQITDVYGFNKFCNRSQASCRGGSYGPPSRIEFAWGNCYCDELCKRIGDCCVDYDEWYPASSASSQTTGFMESCRRKPSNEKSSIFGYIMVARCPPSWQNSSTAQKCISTNYSADPSTALPVFDATENLTYANIYCAMCHGKTRHLHHWSLKILRNLRPDISLQDIRLPNALWEALPGVDMTTYKCLVTPKEAIAGPDTKEKRFCRAYANGIAIEQEKNFKNPHCALLSSENILVNNSVVCHRELRLPSRLAFMIFTFSSKARVNNLEFRSSAVRNEVSCDINEIYDPFKGRCLSVDAVFKHENTSEQKLCRGPRIPSSEFLLLANHSVYVIPHQKVYNNDSFIEINKTLIVCSNFSSNYTIIKEKPRKDPNLNRDQTLTFIVITYVGFSLSIISLVFLLLTYFLFGELRTYPGKAVMHLSCAMIAMQSLYFAADPDVVSSTGCAWLGALLHYSILAFFLWMGAIAHSTMKTFLEPHLNPSNPVVVTEQKKAYISYSVVCWGLPVVAVGVCMALQWTSTGNVRYDVDKDGCQLSLPARIYAIAIPVSSLLLFNIVALIRTAFAIRQHGQGNREATSQRNLPVIVLKLTIVTGITWILGFALAFYSTPYLEYPYVVINSCQG</sequence>
<proteinExistence type="predicted"/>
<evidence type="ECO:0000256" key="5">
    <source>
        <dbReference type="ARBA" id="ARBA00023157"/>
    </source>
</evidence>
<dbReference type="PROSITE" id="PS50261">
    <property type="entry name" value="G_PROTEIN_RECEP_F2_4"/>
    <property type="match status" value="1"/>
</dbReference>
<feature type="transmembrane region" description="Helical" evidence="6">
    <location>
        <begin position="469"/>
        <end position="489"/>
    </location>
</feature>
<gene>
    <name evidence="9" type="ORF">PEVE_00042437</name>
</gene>
<reference evidence="9 10" key="1">
    <citation type="submission" date="2022-05" db="EMBL/GenBank/DDBJ databases">
        <authorList>
            <consortium name="Genoscope - CEA"/>
            <person name="William W."/>
        </authorList>
    </citation>
    <scope>NUCLEOTIDE SEQUENCE [LARGE SCALE GENOMIC DNA]</scope>
</reference>
<dbReference type="PRINTS" id="PR00249">
    <property type="entry name" value="GPCRSECRETIN"/>
</dbReference>
<evidence type="ECO:0000313" key="10">
    <source>
        <dbReference type="Proteomes" id="UP001159427"/>
    </source>
</evidence>
<comment type="caution">
    <text evidence="9">The sequence shown here is derived from an EMBL/GenBank/DDBJ whole genome shotgun (WGS) entry which is preliminary data.</text>
</comment>
<dbReference type="InterPro" id="IPR017981">
    <property type="entry name" value="GPCR_2-like_7TM"/>
</dbReference>
<organism evidence="9 10">
    <name type="scientific">Porites evermanni</name>
    <dbReference type="NCBI Taxonomy" id="104178"/>
    <lineage>
        <taxon>Eukaryota</taxon>
        <taxon>Metazoa</taxon>
        <taxon>Cnidaria</taxon>
        <taxon>Anthozoa</taxon>
        <taxon>Hexacorallia</taxon>
        <taxon>Scleractinia</taxon>
        <taxon>Fungiina</taxon>
        <taxon>Poritidae</taxon>
        <taxon>Porites</taxon>
    </lineage>
</organism>
<feature type="transmembrane region" description="Helical" evidence="6">
    <location>
        <begin position="521"/>
        <end position="540"/>
    </location>
</feature>
<feature type="transmembrane region" description="Helical" evidence="6">
    <location>
        <begin position="560"/>
        <end position="585"/>
    </location>
</feature>
<dbReference type="EMBL" id="CALNXI010000832">
    <property type="protein sequence ID" value="CAH3142248.1"/>
    <property type="molecule type" value="Genomic_DNA"/>
</dbReference>
<dbReference type="PANTHER" id="PTHR45902">
    <property type="entry name" value="LATROPHILIN RECEPTOR-LIKE PROTEIN A"/>
    <property type="match status" value="1"/>
</dbReference>
<evidence type="ECO:0000259" key="8">
    <source>
        <dbReference type="PROSITE" id="PS50958"/>
    </source>
</evidence>
<feature type="transmembrane region" description="Helical" evidence="6">
    <location>
        <begin position="439"/>
        <end position="457"/>
    </location>
</feature>
<feature type="domain" description="G-protein coupled receptors family 2 profile 2" evidence="7">
    <location>
        <begin position="404"/>
        <end position="644"/>
    </location>
</feature>
<evidence type="ECO:0000256" key="1">
    <source>
        <dbReference type="ARBA" id="ARBA00004141"/>
    </source>
</evidence>
<dbReference type="InterPro" id="IPR001212">
    <property type="entry name" value="Somatomedin_B_dom"/>
</dbReference>
<evidence type="ECO:0000259" key="7">
    <source>
        <dbReference type="PROSITE" id="PS50261"/>
    </source>
</evidence>
<comment type="subcellular location">
    <subcellularLocation>
        <location evidence="1">Membrane</location>
        <topology evidence="1">Multi-pass membrane protein</topology>
    </subcellularLocation>
</comment>